<feature type="transmembrane region" description="Helical" evidence="5">
    <location>
        <begin position="364"/>
        <end position="382"/>
    </location>
</feature>
<dbReference type="PANTHER" id="PTHR37422:SF13">
    <property type="entry name" value="LIPOPOLYSACCHARIDE BIOSYNTHESIS PROTEIN PA4999-RELATED"/>
    <property type="match status" value="1"/>
</dbReference>
<gene>
    <name evidence="7" type="ORF">GO594_08365</name>
</gene>
<evidence type="ECO:0000256" key="1">
    <source>
        <dbReference type="ARBA" id="ARBA00004141"/>
    </source>
</evidence>
<comment type="caution">
    <text evidence="7">The sequence shown here is derived from an EMBL/GenBank/DDBJ whole genome shotgun (WGS) entry which is preliminary data.</text>
</comment>
<feature type="domain" description="O-antigen ligase-related" evidence="6">
    <location>
        <begin position="194"/>
        <end position="317"/>
    </location>
</feature>
<feature type="transmembrane region" description="Helical" evidence="5">
    <location>
        <begin position="305"/>
        <end position="325"/>
    </location>
</feature>
<feature type="transmembrane region" description="Helical" evidence="5">
    <location>
        <begin position="337"/>
        <end position="358"/>
    </location>
</feature>
<keyword evidence="4 5" id="KW-0472">Membrane</keyword>
<dbReference type="EMBL" id="WTFN01000015">
    <property type="protein sequence ID" value="MWK55984.1"/>
    <property type="molecule type" value="Genomic_DNA"/>
</dbReference>
<dbReference type="GO" id="GO:0016874">
    <property type="term" value="F:ligase activity"/>
    <property type="evidence" value="ECO:0007669"/>
    <property type="project" value="UniProtKB-KW"/>
</dbReference>
<evidence type="ECO:0000259" key="6">
    <source>
        <dbReference type="Pfam" id="PF04932"/>
    </source>
</evidence>
<evidence type="ECO:0000256" key="2">
    <source>
        <dbReference type="ARBA" id="ARBA00022692"/>
    </source>
</evidence>
<comment type="subcellular location">
    <subcellularLocation>
        <location evidence="1">Membrane</location>
        <topology evidence="1">Multi-pass membrane protein</topology>
    </subcellularLocation>
</comment>
<keyword evidence="3 5" id="KW-1133">Transmembrane helix</keyword>
<dbReference type="GO" id="GO:0016020">
    <property type="term" value="C:membrane"/>
    <property type="evidence" value="ECO:0007669"/>
    <property type="project" value="UniProtKB-SubCell"/>
</dbReference>
<evidence type="ECO:0000313" key="7">
    <source>
        <dbReference type="EMBL" id="MWK55984.1"/>
    </source>
</evidence>
<feature type="transmembrane region" description="Helical" evidence="5">
    <location>
        <begin position="76"/>
        <end position="96"/>
    </location>
</feature>
<keyword evidence="7" id="KW-0436">Ligase</keyword>
<name>A0A7X3KTM5_9GAMM</name>
<sequence length="388" mass="43183">MALGLFVQLSGFLFNNDGSRQATQVYLLLFVPALVLLLVERLALPLWRQPCALALLALLGWVALRSCFGDSWKTPGYLLKVVLLILLYVFAISHLMGKGVIGIPLALAVLFACCFAWLTLIVQFVVLDKPLAYEALRGTGRLRELGWHGFADFSHPIPAGLYYGIFAVLLLNVLVGRELKAWAWLPVVIGLTGLLVYVLLTFSRGAWFSTLAGSLTLLLLSPQRRARLLLLIGALSIVLMMVVFWSRVEHEWFLGTSQRGPIWLNWLAQLPEFWALGKGAGVNLVYRYPWGDIVYHAHSLYLQLWFEYGIVGFALLVLSLGTSLLKAWQLRADPVARVALATLVFALVAMVSDISTVFSRPNPYWVVLWLPIGLILGLRPPVEQSTTT</sequence>
<feature type="transmembrane region" description="Helical" evidence="5">
    <location>
        <begin position="182"/>
        <end position="200"/>
    </location>
</feature>
<feature type="transmembrane region" description="Helical" evidence="5">
    <location>
        <begin position="46"/>
        <end position="64"/>
    </location>
</feature>
<dbReference type="AlphaFoldDB" id="A0A7X3KTM5"/>
<evidence type="ECO:0000256" key="3">
    <source>
        <dbReference type="ARBA" id="ARBA00022989"/>
    </source>
</evidence>
<evidence type="ECO:0000256" key="5">
    <source>
        <dbReference type="SAM" id="Phobius"/>
    </source>
</evidence>
<dbReference type="Proteomes" id="UP000461288">
    <property type="component" value="Unassembled WGS sequence"/>
</dbReference>
<proteinExistence type="predicted"/>
<dbReference type="InterPro" id="IPR007016">
    <property type="entry name" value="O-antigen_ligase-rel_domated"/>
</dbReference>
<feature type="transmembrane region" description="Helical" evidence="5">
    <location>
        <begin position="103"/>
        <end position="126"/>
    </location>
</feature>
<keyword evidence="2 5" id="KW-0812">Transmembrane</keyword>
<accession>A0A7X3KTM5</accession>
<evidence type="ECO:0000256" key="4">
    <source>
        <dbReference type="ARBA" id="ARBA00023136"/>
    </source>
</evidence>
<dbReference type="Pfam" id="PF04932">
    <property type="entry name" value="Wzy_C"/>
    <property type="match status" value="1"/>
</dbReference>
<reference evidence="7 8" key="1">
    <citation type="submission" date="2019-12" db="EMBL/GenBank/DDBJ databases">
        <title>Draft genome sequence of Pseudomonas otitidis recovered from a chicken carcass.</title>
        <authorList>
            <person name="Vieira T.R."/>
            <person name="Oliviera E.F.C."/>
            <person name="Silva N.M.V."/>
            <person name="Sambrano G.E."/>
            <person name="Cibulski S.P."/>
            <person name="Cardoso M.R.I."/>
        </authorList>
    </citation>
    <scope>NUCLEOTIDE SEQUENCE [LARGE SCALE GENOMIC DNA]</scope>
    <source>
        <strain evidence="7 8">25_K</strain>
    </source>
</reference>
<feature type="transmembrane region" description="Helical" evidence="5">
    <location>
        <begin position="22"/>
        <end position="39"/>
    </location>
</feature>
<protein>
    <submittedName>
        <fullName evidence="7">O-antigen ligase domain-containing protein</fullName>
    </submittedName>
</protein>
<feature type="transmembrane region" description="Helical" evidence="5">
    <location>
        <begin position="157"/>
        <end position="175"/>
    </location>
</feature>
<dbReference type="InterPro" id="IPR051533">
    <property type="entry name" value="WaaL-like"/>
</dbReference>
<feature type="transmembrane region" description="Helical" evidence="5">
    <location>
        <begin position="206"/>
        <end position="221"/>
    </location>
</feature>
<organism evidence="7 8">
    <name type="scientific">Metapseudomonas otitidis</name>
    <dbReference type="NCBI Taxonomy" id="319939"/>
    <lineage>
        <taxon>Bacteria</taxon>
        <taxon>Pseudomonadati</taxon>
        <taxon>Pseudomonadota</taxon>
        <taxon>Gammaproteobacteria</taxon>
        <taxon>Pseudomonadales</taxon>
        <taxon>Pseudomonadaceae</taxon>
        <taxon>Metapseudomonas</taxon>
    </lineage>
</organism>
<dbReference type="PANTHER" id="PTHR37422">
    <property type="entry name" value="TEICHURONIC ACID BIOSYNTHESIS PROTEIN TUAE"/>
    <property type="match status" value="1"/>
</dbReference>
<evidence type="ECO:0000313" key="8">
    <source>
        <dbReference type="Proteomes" id="UP000461288"/>
    </source>
</evidence>
<feature type="transmembrane region" description="Helical" evidence="5">
    <location>
        <begin position="228"/>
        <end position="246"/>
    </location>
</feature>